<evidence type="ECO:0000256" key="2">
    <source>
        <dbReference type="SAM" id="Coils"/>
    </source>
</evidence>
<dbReference type="AlphaFoldDB" id="A0A2S8GIS8"/>
<dbReference type="InterPro" id="IPR006143">
    <property type="entry name" value="RND_pump_MFP"/>
</dbReference>
<dbReference type="Gene3D" id="2.40.50.100">
    <property type="match status" value="1"/>
</dbReference>
<protein>
    <recommendedName>
        <fullName evidence="4">CzcB-like barrel-sandwich hybrid domain-containing protein</fullName>
    </recommendedName>
</protein>
<feature type="chain" id="PRO_5015499800" description="CzcB-like barrel-sandwich hybrid domain-containing protein" evidence="3">
    <location>
        <begin position="23"/>
        <end position="386"/>
    </location>
</feature>
<dbReference type="PANTHER" id="PTHR30469">
    <property type="entry name" value="MULTIDRUG RESISTANCE PROTEIN MDTA"/>
    <property type="match status" value="1"/>
</dbReference>
<dbReference type="EMBL" id="PUHZ01000020">
    <property type="protein sequence ID" value="PQO44260.1"/>
    <property type="molecule type" value="Genomic_DNA"/>
</dbReference>
<comment type="caution">
    <text evidence="5">The sequence shown here is derived from an EMBL/GenBank/DDBJ whole genome shotgun (WGS) entry which is preliminary data.</text>
</comment>
<dbReference type="Pfam" id="PF25973">
    <property type="entry name" value="BSH_CzcB"/>
    <property type="match status" value="1"/>
</dbReference>
<sequence>MNRSTLPLLALFALIGASTAAAQMQPVAVRAVPVELQKVQPHHRFTGSLRAISRGSVAALEDGRVLEVTVREGATVKQNDVIAIVDSRRLEAQQGELQAALLTAQALVSQRQAELRQTKLDLERSHTLVGRNAISQQQHEHNETEVAVAEARLATDQRRIAEIERQIELMQVRLDDTTVRAPYDAQVIARLAQPGEWIKAGEPFVTLVSTGKIEAWLEIPERYSGVLSQYAQQPTVKIVGNDQQFTASSAKRVHEVHPRTRTFQFVLTLEDPEHELSPGMSVDAWLPIGPEQDDLTVPKDAVVRAGGAAYVYKAVEGEKGTIAVRQPIQVKYETANLIVIDAIGLAPGDKVIIEGNERLLPNTPIAVTEVQPPSRQAEAKLDRQPL</sequence>
<dbReference type="PANTHER" id="PTHR30469:SF15">
    <property type="entry name" value="HLYD FAMILY OF SECRETION PROTEINS"/>
    <property type="match status" value="1"/>
</dbReference>
<keyword evidence="2" id="KW-0175">Coiled coil</keyword>
<evidence type="ECO:0000256" key="3">
    <source>
        <dbReference type="SAM" id="SignalP"/>
    </source>
</evidence>
<keyword evidence="3" id="KW-0732">Signal</keyword>
<dbReference type="Gene3D" id="2.40.420.20">
    <property type="match status" value="1"/>
</dbReference>
<gene>
    <name evidence="5" type="ORF">C5Y93_20060</name>
</gene>
<feature type="domain" description="CzcB-like barrel-sandwich hybrid" evidence="4">
    <location>
        <begin position="59"/>
        <end position="204"/>
    </location>
</feature>
<dbReference type="RefSeq" id="WP_105337229.1">
    <property type="nucleotide sequence ID" value="NZ_PUHZ01000020.1"/>
</dbReference>
<comment type="similarity">
    <text evidence="1">Belongs to the membrane fusion protein (MFP) (TC 8.A.1) family.</text>
</comment>
<dbReference type="SUPFAM" id="SSF111369">
    <property type="entry name" value="HlyD-like secretion proteins"/>
    <property type="match status" value="1"/>
</dbReference>
<name>A0A2S8GIS8_9BACT</name>
<dbReference type="OrthoDB" id="9806939at2"/>
<evidence type="ECO:0000313" key="5">
    <source>
        <dbReference type="EMBL" id="PQO44260.1"/>
    </source>
</evidence>
<organism evidence="5 6">
    <name type="scientific">Blastopirellula marina</name>
    <dbReference type="NCBI Taxonomy" id="124"/>
    <lineage>
        <taxon>Bacteria</taxon>
        <taxon>Pseudomonadati</taxon>
        <taxon>Planctomycetota</taxon>
        <taxon>Planctomycetia</taxon>
        <taxon>Pirellulales</taxon>
        <taxon>Pirellulaceae</taxon>
        <taxon>Blastopirellula</taxon>
    </lineage>
</organism>
<evidence type="ECO:0000259" key="4">
    <source>
        <dbReference type="Pfam" id="PF25973"/>
    </source>
</evidence>
<reference evidence="5 6" key="1">
    <citation type="submission" date="2018-02" db="EMBL/GenBank/DDBJ databases">
        <title>Comparative genomes isolates from brazilian mangrove.</title>
        <authorList>
            <person name="Araujo J.E."/>
            <person name="Taketani R.G."/>
            <person name="Silva M.C.P."/>
            <person name="Loureco M.V."/>
            <person name="Andreote F.D."/>
        </authorList>
    </citation>
    <scope>NUCLEOTIDE SEQUENCE [LARGE SCALE GENOMIC DNA]</scope>
    <source>
        <strain evidence="5 6">Nap-Phe MGV</strain>
    </source>
</reference>
<feature type="signal peptide" evidence="3">
    <location>
        <begin position="1"/>
        <end position="22"/>
    </location>
</feature>
<dbReference type="Gene3D" id="1.10.287.470">
    <property type="entry name" value="Helix hairpin bin"/>
    <property type="match status" value="1"/>
</dbReference>
<dbReference type="GO" id="GO:1990281">
    <property type="term" value="C:efflux pump complex"/>
    <property type="evidence" value="ECO:0007669"/>
    <property type="project" value="TreeGrafter"/>
</dbReference>
<feature type="coiled-coil region" evidence="2">
    <location>
        <begin position="146"/>
        <end position="180"/>
    </location>
</feature>
<dbReference type="NCBIfam" id="TIGR01730">
    <property type="entry name" value="RND_mfp"/>
    <property type="match status" value="1"/>
</dbReference>
<accession>A0A2S8GIS8</accession>
<dbReference type="GO" id="GO:0015562">
    <property type="term" value="F:efflux transmembrane transporter activity"/>
    <property type="evidence" value="ECO:0007669"/>
    <property type="project" value="TreeGrafter"/>
</dbReference>
<dbReference type="Proteomes" id="UP000237819">
    <property type="component" value="Unassembled WGS sequence"/>
</dbReference>
<evidence type="ECO:0000313" key="6">
    <source>
        <dbReference type="Proteomes" id="UP000237819"/>
    </source>
</evidence>
<dbReference type="Gene3D" id="2.40.30.170">
    <property type="match status" value="1"/>
</dbReference>
<evidence type="ECO:0000256" key="1">
    <source>
        <dbReference type="ARBA" id="ARBA00009477"/>
    </source>
</evidence>
<dbReference type="InterPro" id="IPR058647">
    <property type="entry name" value="BSH_CzcB-like"/>
</dbReference>
<proteinExistence type="inferred from homology"/>